<keyword evidence="1" id="KW-0472">Membrane</keyword>
<dbReference type="AlphaFoldDB" id="A0A927FIP4"/>
<keyword evidence="1" id="KW-0812">Transmembrane</keyword>
<feature type="transmembrane region" description="Helical" evidence="1">
    <location>
        <begin position="31"/>
        <end position="52"/>
    </location>
</feature>
<dbReference type="EMBL" id="JACYFT010000002">
    <property type="protein sequence ID" value="MBD8050758.1"/>
    <property type="molecule type" value="Genomic_DNA"/>
</dbReference>
<feature type="transmembrane region" description="Helical" evidence="1">
    <location>
        <begin position="109"/>
        <end position="130"/>
    </location>
</feature>
<gene>
    <name evidence="2" type="ORF">IC609_09385</name>
</gene>
<dbReference type="Pfam" id="PF09842">
    <property type="entry name" value="DUF2069"/>
    <property type="match status" value="1"/>
</dbReference>
<keyword evidence="3" id="KW-1185">Reference proteome</keyword>
<dbReference type="InterPro" id="IPR018643">
    <property type="entry name" value="DUF2069_membrane"/>
</dbReference>
<dbReference type="Proteomes" id="UP000647424">
    <property type="component" value="Unassembled WGS sequence"/>
</dbReference>
<feature type="transmembrane region" description="Helical" evidence="1">
    <location>
        <begin position="83"/>
        <end position="103"/>
    </location>
</feature>
<feature type="transmembrane region" description="Helical" evidence="1">
    <location>
        <begin position="58"/>
        <end position="76"/>
    </location>
</feature>
<name>A0A927FIP4_9BURK</name>
<evidence type="ECO:0000313" key="2">
    <source>
        <dbReference type="EMBL" id="MBD8050758.1"/>
    </source>
</evidence>
<keyword evidence="1" id="KW-1133">Transmembrane helix</keyword>
<comment type="caution">
    <text evidence="2">The sequence shown here is derived from an EMBL/GenBank/DDBJ whole genome shotgun (WGS) entry which is preliminary data.</text>
</comment>
<evidence type="ECO:0000256" key="1">
    <source>
        <dbReference type="SAM" id="Phobius"/>
    </source>
</evidence>
<organism evidence="2 3">
    <name type="scientific">Limnohabitans radicicola</name>
    <dbReference type="NCBI Taxonomy" id="2771427"/>
    <lineage>
        <taxon>Bacteria</taxon>
        <taxon>Pseudomonadati</taxon>
        <taxon>Pseudomonadota</taxon>
        <taxon>Betaproteobacteria</taxon>
        <taxon>Burkholderiales</taxon>
        <taxon>Comamonadaceae</taxon>
        <taxon>Limnohabitans</taxon>
    </lineage>
</organism>
<protein>
    <submittedName>
        <fullName evidence="2">DUF2069 domain-containing protein</fullName>
    </submittedName>
</protein>
<accession>A0A927FIP4</accession>
<proteinExistence type="predicted"/>
<sequence>MRRVNLHARYDATAMNPNPDTLRRRVNMTRWLATGSLLGLIFLGLAWELWLAPLRPGGSWWAIKVLPLCIPLAGLLKNRMYTYRWVSLLIWLYFTEAAVRGWSDRWPSSGLAMLEGLLCITLFVACTLHVRWRFQAVRLAQEASEAPPTETA</sequence>
<reference evidence="2" key="1">
    <citation type="submission" date="2020-09" db="EMBL/GenBank/DDBJ databases">
        <title>Genome seq and assembly of Limnohabitants sp.</title>
        <authorList>
            <person name="Chhetri G."/>
        </authorList>
    </citation>
    <scope>NUCLEOTIDE SEQUENCE</scope>
    <source>
        <strain evidence="2">JUR4</strain>
    </source>
</reference>
<evidence type="ECO:0000313" key="3">
    <source>
        <dbReference type="Proteomes" id="UP000647424"/>
    </source>
</evidence>